<evidence type="ECO:0000256" key="1">
    <source>
        <dbReference type="SAM" id="Phobius"/>
    </source>
</evidence>
<feature type="transmembrane region" description="Helical" evidence="1">
    <location>
        <begin position="12"/>
        <end position="30"/>
    </location>
</feature>
<keyword evidence="1" id="KW-1133">Transmembrane helix</keyword>
<reference evidence="2" key="1">
    <citation type="journal article" date="2023" name="Insect Mol. Biol.">
        <title>Genome sequencing provides insights into the evolution of gene families encoding plant cell wall-degrading enzymes in longhorned beetles.</title>
        <authorList>
            <person name="Shin N.R."/>
            <person name="Okamura Y."/>
            <person name="Kirsch R."/>
            <person name="Pauchet Y."/>
        </authorList>
    </citation>
    <scope>NUCLEOTIDE SEQUENCE</scope>
    <source>
        <strain evidence="2">RBIC_L_NR</strain>
    </source>
</reference>
<keyword evidence="1" id="KW-0472">Membrane</keyword>
<accession>A0AAV8WQ54</accession>
<evidence type="ECO:0000313" key="2">
    <source>
        <dbReference type="EMBL" id="KAJ8928603.1"/>
    </source>
</evidence>
<comment type="caution">
    <text evidence="2">The sequence shown here is derived from an EMBL/GenBank/DDBJ whole genome shotgun (WGS) entry which is preliminary data.</text>
</comment>
<dbReference type="AlphaFoldDB" id="A0AAV8WQ54"/>
<protein>
    <submittedName>
        <fullName evidence="2">Uncharacterized protein</fullName>
    </submittedName>
</protein>
<gene>
    <name evidence="2" type="ORF">NQ314_018810</name>
</gene>
<keyword evidence="1" id="KW-0812">Transmembrane</keyword>
<dbReference type="EMBL" id="JANEYF010005321">
    <property type="protein sequence ID" value="KAJ8928603.1"/>
    <property type="molecule type" value="Genomic_DNA"/>
</dbReference>
<name>A0AAV8WQ54_9CUCU</name>
<sequence length="125" mass="14206">MSPNEIMTTYRPIYVFYILSISIFLVWSAVPPSLRYPLPVVLNKITNVNLTCDSENLNITLTLQSPFKGVLFAKDFAQECKSVGKKFYIIVLYNLEVLGLLGSVADYDFVGSQAQPDLKAYYWSY</sequence>
<proteinExistence type="predicted"/>
<evidence type="ECO:0000313" key="3">
    <source>
        <dbReference type="Proteomes" id="UP001162156"/>
    </source>
</evidence>
<keyword evidence="3" id="KW-1185">Reference proteome</keyword>
<organism evidence="2 3">
    <name type="scientific">Rhamnusium bicolor</name>
    <dbReference type="NCBI Taxonomy" id="1586634"/>
    <lineage>
        <taxon>Eukaryota</taxon>
        <taxon>Metazoa</taxon>
        <taxon>Ecdysozoa</taxon>
        <taxon>Arthropoda</taxon>
        <taxon>Hexapoda</taxon>
        <taxon>Insecta</taxon>
        <taxon>Pterygota</taxon>
        <taxon>Neoptera</taxon>
        <taxon>Endopterygota</taxon>
        <taxon>Coleoptera</taxon>
        <taxon>Polyphaga</taxon>
        <taxon>Cucujiformia</taxon>
        <taxon>Chrysomeloidea</taxon>
        <taxon>Cerambycidae</taxon>
        <taxon>Lepturinae</taxon>
        <taxon>Rhagiini</taxon>
        <taxon>Rhamnusium</taxon>
    </lineage>
</organism>
<dbReference type="Proteomes" id="UP001162156">
    <property type="component" value="Unassembled WGS sequence"/>
</dbReference>